<feature type="domain" description="LEM" evidence="1">
    <location>
        <begin position="65"/>
        <end position="109"/>
    </location>
</feature>
<organism evidence="2">
    <name type="scientific">Oikopleura dioica</name>
    <name type="common">Tunicate</name>
    <dbReference type="NCBI Taxonomy" id="34765"/>
    <lineage>
        <taxon>Eukaryota</taxon>
        <taxon>Metazoa</taxon>
        <taxon>Chordata</taxon>
        <taxon>Tunicata</taxon>
        <taxon>Appendicularia</taxon>
        <taxon>Copelata</taxon>
        <taxon>Oikopleuridae</taxon>
        <taxon>Oikopleura</taxon>
    </lineage>
</organism>
<dbReference type="PROSITE" id="PS50954">
    <property type="entry name" value="LEM"/>
    <property type="match status" value="2"/>
</dbReference>
<evidence type="ECO:0000313" key="2">
    <source>
        <dbReference type="EMBL" id="CBY32353.1"/>
    </source>
</evidence>
<sequence>MSTNEIESLNDADLRSACKEAGIKCAPLSDFSRKYYKKKLSELAKNRMTVQKSEVLHTEKENLSKEELEKLPNSEFAALMEKYKMKKAPLTESSKKLFAKKIYLKMNNLEAMEWETDLHEITDENL</sequence>
<name>E4Y9W6_OIKDI</name>
<dbReference type="InterPro" id="IPR011015">
    <property type="entry name" value="LEM/LEM-like_dom_sf"/>
</dbReference>
<reference evidence="2" key="1">
    <citation type="journal article" date="2010" name="Science">
        <title>Plasticity of animal genome architecture unmasked by rapid evolution of a pelagic tunicate.</title>
        <authorList>
            <person name="Denoeud F."/>
            <person name="Henriet S."/>
            <person name="Mungpakdee S."/>
            <person name="Aury J.M."/>
            <person name="Da Silva C."/>
            <person name="Brinkmann H."/>
            <person name="Mikhaleva J."/>
            <person name="Olsen L.C."/>
            <person name="Jubin C."/>
            <person name="Canestro C."/>
            <person name="Bouquet J.M."/>
            <person name="Danks G."/>
            <person name="Poulain J."/>
            <person name="Campsteijn C."/>
            <person name="Adamski M."/>
            <person name="Cross I."/>
            <person name="Yadetie F."/>
            <person name="Muffato M."/>
            <person name="Louis A."/>
            <person name="Butcher S."/>
            <person name="Tsagkogeorga G."/>
            <person name="Konrad A."/>
            <person name="Singh S."/>
            <person name="Jensen M.F."/>
            <person name="Cong E.H."/>
            <person name="Eikeseth-Otteraa H."/>
            <person name="Noel B."/>
            <person name="Anthouard V."/>
            <person name="Porcel B.M."/>
            <person name="Kachouri-Lafond R."/>
            <person name="Nishino A."/>
            <person name="Ugolini M."/>
            <person name="Chourrout P."/>
            <person name="Nishida H."/>
            <person name="Aasland R."/>
            <person name="Huzurbazar S."/>
            <person name="Westhof E."/>
            <person name="Delsuc F."/>
            <person name="Lehrach H."/>
            <person name="Reinhardt R."/>
            <person name="Weissenbach J."/>
            <person name="Roy S.W."/>
            <person name="Artiguenave F."/>
            <person name="Postlethwait J.H."/>
            <person name="Manak J.R."/>
            <person name="Thompson E.M."/>
            <person name="Jaillon O."/>
            <person name="Du Pasquier L."/>
            <person name="Boudinot P."/>
            <person name="Liberles D.A."/>
            <person name="Volff J.N."/>
            <person name="Philippe H."/>
            <person name="Lenhard B."/>
            <person name="Roest Crollius H."/>
            <person name="Wincker P."/>
            <person name="Chourrout D."/>
        </authorList>
    </citation>
    <scope>NUCLEOTIDE SEQUENCE [LARGE SCALE GENOMIC DNA]</scope>
</reference>
<dbReference type="EMBL" id="FN654346">
    <property type="protein sequence ID" value="CBY32353.1"/>
    <property type="molecule type" value="Genomic_DNA"/>
</dbReference>
<dbReference type="InterPro" id="IPR003887">
    <property type="entry name" value="LEM_dom"/>
</dbReference>
<dbReference type="CDD" id="cd12934">
    <property type="entry name" value="LEM"/>
    <property type="match status" value="1"/>
</dbReference>
<dbReference type="Gene3D" id="1.10.720.40">
    <property type="match status" value="2"/>
</dbReference>
<accession>E4Y9W6</accession>
<protein>
    <recommendedName>
        <fullName evidence="1">LEM domain-containing protein</fullName>
    </recommendedName>
</protein>
<evidence type="ECO:0000259" key="1">
    <source>
        <dbReference type="PROSITE" id="PS50954"/>
    </source>
</evidence>
<gene>
    <name evidence="2" type="ORF">GSOID_T00030775001</name>
</gene>
<proteinExistence type="predicted"/>
<dbReference type="AlphaFoldDB" id="E4Y9W6"/>
<feature type="domain" description="LEM" evidence="1">
    <location>
        <begin position="3"/>
        <end position="47"/>
    </location>
</feature>
<dbReference type="Proteomes" id="UP000011014">
    <property type="component" value="Unassembled WGS sequence"/>
</dbReference>
<dbReference type="SUPFAM" id="SSF63451">
    <property type="entry name" value="LEM domain"/>
    <property type="match status" value="1"/>
</dbReference>